<name>A0A4Z2EAH2_9TELE</name>
<sequence>MCVFVCVTRVRVPRGVPQGVGVPVVLRESHSPHAGVRRPRGAVAQRAVAGRHGLQGQGPALQGQGPAPNAPAQLVVQREVVQAVCVQLEGRRGRQSPSACCGLHNKSPSACCGLHNKSPSACCGLHNKSPSACCGLHNKSPSAC</sequence>
<organism evidence="1 2">
    <name type="scientific">Liparis tanakae</name>
    <name type="common">Tanaka's snailfish</name>
    <dbReference type="NCBI Taxonomy" id="230148"/>
    <lineage>
        <taxon>Eukaryota</taxon>
        <taxon>Metazoa</taxon>
        <taxon>Chordata</taxon>
        <taxon>Craniata</taxon>
        <taxon>Vertebrata</taxon>
        <taxon>Euteleostomi</taxon>
        <taxon>Actinopterygii</taxon>
        <taxon>Neopterygii</taxon>
        <taxon>Teleostei</taxon>
        <taxon>Neoteleostei</taxon>
        <taxon>Acanthomorphata</taxon>
        <taxon>Eupercaria</taxon>
        <taxon>Perciformes</taxon>
        <taxon>Cottioidei</taxon>
        <taxon>Cottales</taxon>
        <taxon>Liparidae</taxon>
        <taxon>Liparis</taxon>
    </lineage>
</organism>
<evidence type="ECO:0000313" key="1">
    <source>
        <dbReference type="EMBL" id="TNN25819.1"/>
    </source>
</evidence>
<evidence type="ECO:0000313" key="2">
    <source>
        <dbReference type="Proteomes" id="UP000314294"/>
    </source>
</evidence>
<proteinExistence type="predicted"/>
<gene>
    <name evidence="1" type="ORF">EYF80_064050</name>
</gene>
<dbReference type="AlphaFoldDB" id="A0A4Z2EAH2"/>
<reference evidence="1 2" key="1">
    <citation type="submission" date="2019-03" db="EMBL/GenBank/DDBJ databases">
        <title>First draft genome of Liparis tanakae, snailfish: a comprehensive survey of snailfish specific genes.</title>
        <authorList>
            <person name="Kim W."/>
            <person name="Song I."/>
            <person name="Jeong J.-H."/>
            <person name="Kim D."/>
            <person name="Kim S."/>
            <person name="Ryu S."/>
            <person name="Song J.Y."/>
            <person name="Lee S.K."/>
        </authorList>
    </citation>
    <scope>NUCLEOTIDE SEQUENCE [LARGE SCALE GENOMIC DNA]</scope>
    <source>
        <tissue evidence="1">Muscle</tissue>
    </source>
</reference>
<accession>A0A4Z2EAH2</accession>
<keyword evidence="2" id="KW-1185">Reference proteome</keyword>
<comment type="caution">
    <text evidence="1">The sequence shown here is derived from an EMBL/GenBank/DDBJ whole genome shotgun (WGS) entry which is preliminary data.</text>
</comment>
<protein>
    <submittedName>
        <fullName evidence="1">Uncharacterized protein</fullName>
    </submittedName>
</protein>
<dbReference type="Proteomes" id="UP000314294">
    <property type="component" value="Unassembled WGS sequence"/>
</dbReference>
<dbReference type="EMBL" id="SRLO01011587">
    <property type="protein sequence ID" value="TNN25819.1"/>
    <property type="molecule type" value="Genomic_DNA"/>
</dbReference>